<dbReference type="Proteomes" id="UP001595912">
    <property type="component" value="Unassembled WGS sequence"/>
</dbReference>
<organism evidence="1 2">
    <name type="scientific">Dactylosporangium cerinum</name>
    <dbReference type="NCBI Taxonomy" id="1434730"/>
    <lineage>
        <taxon>Bacteria</taxon>
        <taxon>Bacillati</taxon>
        <taxon>Actinomycetota</taxon>
        <taxon>Actinomycetes</taxon>
        <taxon>Micromonosporales</taxon>
        <taxon>Micromonosporaceae</taxon>
        <taxon>Dactylosporangium</taxon>
    </lineage>
</organism>
<evidence type="ECO:0000313" key="1">
    <source>
        <dbReference type="EMBL" id="MFC5006766.1"/>
    </source>
</evidence>
<evidence type="ECO:0000313" key="2">
    <source>
        <dbReference type="Proteomes" id="UP001595912"/>
    </source>
</evidence>
<sequence>MEILVRVPPAEDDITLRLTSDEALVLFDWLHRCEDEDRVVPPEHHGEQVALWNLSALLERELVQPFQDNYGDLIAQARVRLAGEAGAS</sequence>
<gene>
    <name evidence="1" type="ORF">ACFPIJ_54270</name>
</gene>
<name>A0ABV9WHF8_9ACTN</name>
<protein>
    <submittedName>
        <fullName evidence="1">Uncharacterized protein</fullName>
    </submittedName>
</protein>
<keyword evidence="2" id="KW-1185">Reference proteome</keyword>
<comment type="caution">
    <text evidence="1">The sequence shown here is derived from an EMBL/GenBank/DDBJ whole genome shotgun (WGS) entry which is preliminary data.</text>
</comment>
<proteinExistence type="predicted"/>
<dbReference type="EMBL" id="JBHSIU010000108">
    <property type="protein sequence ID" value="MFC5006766.1"/>
    <property type="molecule type" value="Genomic_DNA"/>
</dbReference>
<dbReference type="RefSeq" id="WP_380127432.1">
    <property type="nucleotide sequence ID" value="NZ_JBHSIU010000108.1"/>
</dbReference>
<reference evidence="2" key="1">
    <citation type="journal article" date="2019" name="Int. J. Syst. Evol. Microbiol.">
        <title>The Global Catalogue of Microorganisms (GCM) 10K type strain sequencing project: providing services to taxonomists for standard genome sequencing and annotation.</title>
        <authorList>
            <consortium name="The Broad Institute Genomics Platform"/>
            <consortium name="The Broad Institute Genome Sequencing Center for Infectious Disease"/>
            <person name="Wu L."/>
            <person name="Ma J."/>
        </authorList>
    </citation>
    <scope>NUCLEOTIDE SEQUENCE [LARGE SCALE GENOMIC DNA]</scope>
    <source>
        <strain evidence="2">CGMCC 4.7152</strain>
    </source>
</reference>
<accession>A0ABV9WHF8</accession>